<evidence type="ECO:0000256" key="4">
    <source>
        <dbReference type="SAM" id="MobiDB-lite"/>
    </source>
</evidence>
<proteinExistence type="predicted"/>
<feature type="region of interest" description="Disordered" evidence="4">
    <location>
        <begin position="335"/>
        <end position="359"/>
    </location>
</feature>
<evidence type="ECO:0000256" key="3">
    <source>
        <dbReference type="ARBA" id="ARBA00023242"/>
    </source>
</evidence>
<dbReference type="GO" id="GO:0010792">
    <property type="term" value="P:DNA double-strand break processing involved in repair via single-strand annealing"/>
    <property type="evidence" value="ECO:0007669"/>
    <property type="project" value="TreeGrafter"/>
</dbReference>
<feature type="domain" description="DNA endonuclease activator Ctp1 C-terminal" evidence="5">
    <location>
        <begin position="762"/>
        <end position="798"/>
    </location>
</feature>
<sequence length="867" mass="96445">MSSDGQDGAIQLDSLEIPTASYTLSNSTTSQMSSPKVSFTSLLLQIQQFHTTELQKLQDKISRWKMRCNKLAKVSNENASIAKKYYNQNKLLQAKVIDLKHQLRVLPSARHDGVIDTSKMPARSGDQASPKLKTRLANGSPNKNLLKKAFHLPSRLTSKKSNKKVRYSEITSIRSGQNPSIETSQFNISEETQKRASITPSISGMTAQKKTLSICQDSLNQPVAIASQGGNIVVPNTCVSPSIQDPLNLRSSKPGAMMVGQDTSRQTLMSDPITRIKDQIIHTVPETLGLDIDNGTVIEIDDESLIETPTFASTPIVNHSQMSLLSEPVSVQMLNSLQNPGSPRLNNSPVETSKRQPSQIVPLTTSMPRSESQYPVDLNSTQVKSPTFCGEALATPESASGKSWQHSKNDLSRNIPTLYGGDQFGACATDESYQSEASMLLLRPHVPKRFVHPHSSPQDLPDNRVTSMKATILQEACKLKQEGKTSPTYMCSTRMARDMRSPITPASASEEKHEQGTNMMLTLHTNVLRVPTSKKRKLDLDESTVYDDTVCPSHKALGKENSPERLDDTNQTSSDQKSSKQTNQGKELVEKTVAKVQAKGMKKVPNVPQKKQQYPVSLDTGVIKKASHQDVTEADQIDSDLSHILDLTHSPHDLNGTIDPLMDLTRLETGASQSTHQVNLSDRGGSHDHKLLERNLEAHLKAGDRDLNMSEAGDDSCQDLFGDEVNKDKPSEMMEISRDTDEVAFVKNFDVIPKVMDKPNYKYTEVVRKHDERQKLRGFGCKDCEAFYRDLSLTSTQQEMRMKLCSRHRAQSSPTNTPEHYWSVGFPDTQTCLERGYIRESRSPERRSRSKKNKYKKLFAGKEGVNL</sequence>
<evidence type="ECO:0000313" key="6">
    <source>
        <dbReference type="Proteomes" id="UP000694845"/>
    </source>
</evidence>
<gene>
    <name evidence="7" type="primary">LOC110987390</name>
</gene>
<dbReference type="RefSeq" id="XP_022105778.1">
    <property type="nucleotide sequence ID" value="XM_022250086.1"/>
</dbReference>
<dbReference type="Pfam" id="PF08573">
    <property type="entry name" value="SAE2"/>
    <property type="match status" value="2"/>
</dbReference>
<feature type="domain" description="DNA endonuclease activator Ctp1 C-terminal" evidence="5">
    <location>
        <begin position="803"/>
        <end position="830"/>
    </location>
</feature>
<dbReference type="GeneID" id="110987390"/>
<dbReference type="Proteomes" id="UP000694845">
    <property type="component" value="Unplaced"/>
</dbReference>
<dbReference type="OMA" id="HAVPEMA"/>
<dbReference type="PANTHER" id="PTHR15107">
    <property type="entry name" value="RETINOBLASTOMA BINDING PROTEIN 8"/>
    <property type="match status" value="1"/>
</dbReference>
<accession>A0A8B7ZJG9</accession>
<feature type="region of interest" description="Disordered" evidence="4">
    <location>
        <begin position="115"/>
        <end position="140"/>
    </location>
</feature>
<organism evidence="6 7">
    <name type="scientific">Acanthaster planci</name>
    <name type="common">Crown-of-thorns starfish</name>
    <dbReference type="NCBI Taxonomy" id="133434"/>
    <lineage>
        <taxon>Eukaryota</taxon>
        <taxon>Metazoa</taxon>
        <taxon>Echinodermata</taxon>
        <taxon>Eleutherozoa</taxon>
        <taxon>Asterozoa</taxon>
        <taxon>Asteroidea</taxon>
        <taxon>Valvatacea</taxon>
        <taxon>Valvatida</taxon>
        <taxon>Acanthasteridae</taxon>
        <taxon>Acanthaster</taxon>
    </lineage>
</organism>
<protein>
    <submittedName>
        <fullName evidence="7">DNA endonuclease RBBP8-like isoform X2</fullName>
    </submittedName>
</protein>
<evidence type="ECO:0000256" key="2">
    <source>
        <dbReference type="ARBA" id="ARBA00022763"/>
    </source>
</evidence>
<feature type="compositionally biased region" description="Low complexity" evidence="4">
    <location>
        <begin position="569"/>
        <end position="584"/>
    </location>
</feature>
<evidence type="ECO:0000256" key="1">
    <source>
        <dbReference type="ARBA" id="ARBA00004123"/>
    </source>
</evidence>
<dbReference type="OrthoDB" id="5801062at2759"/>
<dbReference type="InterPro" id="IPR033316">
    <property type="entry name" value="RBBP8-like"/>
</dbReference>
<reference evidence="7" key="1">
    <citation type="submission" date="2025-08" db="UniProtKB">
        <authorList>
            <consortium name="RefSeq"/>
        </authorList>
    </citation>
    <scope>IDENTIFICATION</scope>
</reference>
<evidence type="ECO:0000259" key="5">
    <source>
        <dbReference type="Pfam" id="PF08573"/>
    </source>
</evidence>
<dbReference type="GO" id="GO:0003684">
    <property type="term" value="F:damaged DNA binding"/>
    <property type="evidence" value="ECO:0007669"/>
    <property type="project" value="TreeGrafter"/>
</dbReference>
<keyword evidence="3" id="KW-0539">Nucleus</keyword>
<dbReference type="PANTHER" id="PTHR15107:SF0">
    <property type="entry name" value="DNA ENDONUCLEASE ACTIVATOR CTP1 C-TERMINAL DOMAIN-CONTAINING PROTEIN"/>
    <property type="match status" value="1"/>
</dbReference>
<feature type="region of interest" description="Disordered" evidence="4">
    <location>
        <begin position="551"/>
        <end position="589"/>
    </location>
</feature>
<dbReference type="InterPro" id="IPR013882">
    <property type="entry name" value="Ctp1_C"/>
</dbReference>
<dbReference type="AlphaFoldDB" id="A0A8B7ZJG9"/>
<dbReference type="GO" id="GO:0005634">
    <property type="term" value="C:nucleus"/>
    <property type="evidence" value="ECO:0007669"/>
    <property type="project" value="UniProtKB-SubCell"/>
</dbReference>
<name>A0A8B7ZJG9_ACAPL</name>
<evidence type="ECO:0000313" key="7">
    <source>
        <dbReference type="RefSeq" id="XP_022105778.1"/>
    </source>
</evidence>
<keyword evidence="6" id="KW-1185">Reference proteome</keyword>
<feature type="compositionally biased region" description="Basic and acidic residues" evidence="4">
    <location>
        <begin position="557"/>
        <end position="568"/>
    </location>
</feature>
<comment type="subcellular location">
    <subcellularLocation>
        <location evidence="1">Nucleus</location>
    </subcellularLocation>
</comment>
<keyword evidence="2" id="KW-0227">DNA damage</keyword>